<proteinExistence type="predicted"/>
<comment type="caution">
    <text evidence="7">The sequence shown here is derived from an EMBL/GenBank/DDBJ whole genome shotgun (WGS) entry which is preliminary data.</text>
</comment>
<feature type="transmembrane region" description="Helical" evidence="6">
    <location>
        <begin position="530"/>
        <end position="553"/>
    </location>
</feature>
<feature type="region of interest" description="Disordered" evidence="5">
    <location>
        <begin position="1"/>
        <end position="36"/>
    </location>
</feature>
<feature type="transmembrane region" description="Helical" evidence="6">
    <location>
        <begin position="238"/>
        <end position="258"/>
    </location>
</feature>
<accession>A0A5N5LFL7</accession>
<dbReference type="GO" id="GO:0015267">
    <property type="term" value="F:channel activity"/>
    <property type="evidence" value="ECO:0007669"/>
    <property type="project" value="InterPro"/>
</dbReference>
<evidence type="ECO:0000256" key="5">
    <source>
        <dbReference type="SAM" id="MobiDB-lite"/>
    </source>
</evidence>
<evidence type="ECO:0000313" key="8">
    <source>
        <dbReference type="Proteomes" id="UP000326939"/>
    </source>
</evidence>
<feature type="transmembrane region" description="Helical" evidence="6">
    <location>
        <begin position="565"/>
        <end position="583"/>
    </location>
</feature>
<keyword evidence="3 6" id="KW-1133">Transmembrane helix</keyword>
<dbReference type="GO" id="GO:0016020">
    <property type="term" value="C:membrane"/>
    <property type="evidence" value="ECO:0007669"/>
    <property type="project" value="UniProtKB-SubCell"/>
</dbReference>
<dbReference type="Gene3D" id="1.20.1080.10">
    <property type="entry name" value="Glycerol uptake facilitator protein"/>
    <property type="match status" value="2"/>
</dbReference>
<feature type="transmembrane region" description="Helical" evidence="6">
    <location>
        <begin position="79"/>
        <end position="98"/>
    </location>
</feature>
<dbReference type="PANTHER" id="PTHR47002:SF4">
    <property type="entry name" value="AQUAPORIN AQPAN.G-LIKE"/>
    <property type="match status" value="1"/>
</dbReference>
<dbReference type="PRINTS" id="PR00783">
    <property type="entry name" value="MINTRINSICP"/>
</dbReference>
<feature type="transmembrane region" description="Helical" evidence="6">
    <location>
        <begin position="666"/>
        <end position="686"/>
    </location>
</feature>
<evidence type="ECO:0000256" key="4">
    <source>
        <dbReference type="ARBA" id="ARBA00023136"/>
    </source>
</evidence>
<feature type="transmembrane region" description="Helical" evidence="6">
    <location>
        <begin position="613"/>
        <end position="631"/>
    </location>
</feature>
<dbReference type="InterPro" id="IPR023271">
    <property type="entry name" value="Aquaporin-like"/>
</dbReference>
<feature type="transmembrane region" description="Helical" evidence="6">
    <location>
        <begin position="698"/>
        <end position="726"/>
    </location>
</feature>
<sequence length="778" mass="81902">MAGIAGVVHDEESGYGGNKVQPFASTPRPSKTERGKRDSCALSRILGLDELVSLNVSSTFKFVQYTLHLTSFHGQVSECILEVFGTATLVFAMDTIVISSYETQTKTPNLIMATLIALTVAILLLATFPISGGHINPVITLSAMFTGLITVSRAAIYILAQCIGGILGALALKAVVNSTIEQTFSLGGCTLNIVAPGPNGPVVVGLETGQGLWLEIICTFVFLFSSIWIAFDRRQAIALGRVVFCSIIGLVVGLLVFISTTVTATKGYAGVGMNPARCLGPALVRAHNIHNFMRGINHCRAQVSNSICNLHYCLLLPPADHVQSLYQGVTARTGYAGALQGPSLRVERGDMQTAKQKRTMAGHAGAIPDEESLDSGNRIQPLATTPMQVPGFISLPPITSSLKICGCVVGIGGKIGLGCVGKESSGLDCVGKESTGLGCVGYDAAGLGCVGNYVFGRCWVGKEWTWLGCVWDEMVGLGCADYKVHGGKCGLLPHYPQSNIEAGTLKNEEGKKQITSREILGLEDLFSLTVWRASVAELLGTAVLVFALDTIVISTIQTGTTMPNLILSTLAAITLTILLLATFPISGGHINPLITFAAFLTGLISLSKAFIYILAQCVGAIFGALALKAVVNSEIEKTFSLGGCTLTVVAPGPHGPTMTGLETSQALWLEIICGFVLLFASVGMALDHRQAKGIGRVSVFIIVGIVVGLLVFVSTTVTATIGYAGAGLNPARCLGPAIVRGGHLWNGHWVFWVGPAIACMAFAVYTKIIPRHLAHTIE</sequence>
<feature type="transmembrane region" description="Helical" evidence="6">
    <location>
        <begin position="212"/>
        <end position="231"/>
    </location>
</feature>
<dbReference type="InterPro" id="IPR000425">
    <property type="entry name" value="MIP"/>
</dbReference>
<evidence type="ECO:0000256" key="6">
    <source>
        <dbReference type="SAM" id="Phobius"/>
    </source>
</evidence>
<gene>
    <name evidence="7" type="ORF">DKX38_014503</name>
</gene>
<dbReference type="SUPFAM" id="SSF81338">
    <property type="entry name" value="Aquaporin-like"/>
    <property type="match status" value="2"/>
</dbReference>
<dbReference type="Proteomes" id="UP000326939">
    <property type="component" value="Chromosome 9"/>
</dbReference>
<comment type="subcellular location">
    <subcellularLocation>
        <location evidence="1">Membrane</location>
        <topology evidence="1">Multi-pass membrane protein</topology>
    </subcellularLocation>
</comment>
<keyword evidence="4 6" id="KW-0472">Membrane</keyword>
<feature type="transmembrane region" description="Helical" evidence="6">
    <location>
        <begin position="110"/>
        <end position="133"/>
    </location>
</feature>
<dbReference type="PANTHER" id="PTHR47002">
    <property type="entry name" value="AQUAPORIN-LIKE"/>
    <property type="match status" value="1"/>
</dbReference>
<organism evidence="7 8">
    <name type="scientific">Salix brachista</name>
    <dbReference type="NCBI Taxonomy" id="2182728"/>
    <lineage>
        <taxon>Eukaryota</taxon>
        <taxon>Viridiplantae</taxon>
        <taxon>Streptophyta</taxon>
        <taxon>Embryophyta</taxon>
        <taxon>Tracheophyta</taxon>
        <taxon>Spermatophyta</taxon>
        <taxon>Magnoliopsida</taxon>
        <taxon>eudicotyledons</taxon>
        <taxon>Gunneridae</taxon>
        <taxon>Pentapetalae</taxon>
        <taxon>rosids</taxon>
        <taxon>fabids</taxon>
        <taxon>Malpighiales</taxon>
        <taxon>Salicaceae</taxon>
        <taxon>Saliceae</taxon>
        <taxon>Salix</taxon>
    </lineage>
</organism>
<dbReference type="Pfam" id="PF00230">
    <property type="entry name" value="MIP"/>
    <property type="match status" value="2"/>
</dbReference>
<protein>
    <submittedName>
        <fullName evidence="7">Uncharacterized protein</fullName>
    </submittedName>
</protein>
<evidence type="ECO:0000256" key="2">
    <source>
        <dbReference type="ARBA" id="ARBA00022692"/>
    </source>
</evidence>
<dbReference type="EMBL" id="VDCV01000009">
    <property type="protein sequence ID" value="KAB5541529.1"/>
    <property type="molecule type" value="Genomic_DNA"/>
</dbReference>
<dbReference type="AlphaFoldDB" id="A0A5N5LFL7"/>
<evidence type="ECO:0000256" key="3">
    <source>
        <dbReference type="ARBA" id="ARBA00022989"/>
    </source>
</evidence>
<feature type="transmembrane region" description="Helical" evidence="6">
    <location>
        <begin position="589"/>
        <end position="606"/>
    </location>
</feature>
<evidence type="ECO:0000256" key="1">
    <source>
        <dbReference type="ARBA" id="ARBA00004141"/>
    </source>
</evidence>
<evidence type="ECO:0000313" key="7">
    <source>
        <dbReference type="EMBL" id="KAB5541529.1"/>
    </source>
</evidence>
<keyword evidence="8" id="KW-1185">Reference proteome</keyword>
<feature type="transmembrane region" description="Helical" evidence="6">
    <location>
        <begin position="154"/>
        <end position="176"/>
    </location>
</feature>
<keyword evidence="2 6" id="KW-0812">Transmembrane</keyword>
<feature type="transmembrane region" description="Helical" evidence="6">
    <location>
        <begin position="746"/>
        <end position="765"/>
    </location>
</feature>
<name>A0A5N5LFL7_9ROSI</name>
<reference evidence="8" key="1">
    <citation type="journal article" date="2019" name="Gigascience">
        <title>De novo genome assembly of the endangered Acer yangbiense, a plant species with extremely small populations endemic to Yunnan Province, China.</title>
        <authorList>
            <person name="Yang J."/>
            <person name="Wariss H.M."/>
            <person name="Tao L."/>
            <person name="Zhang R."/>
            <person name="Yun Q."/>
            <person name="Hollingsworth P."/>
            <person name="Dao Z."/>
            <person name="Luo G."/>
            <person name="Guo H."/>
            <person name="Ma Y."/>
            <person name="Sun W."/>
        </authorList>
    </citation>
    <scope>NUCLEOTIDE SEQUENCE [LARGE SCALE GENOMIC DNA]</scope>
    <source>
        <strain evidence="8">cv. br00</strain>
    </source>
</reference>